<name>A0A914R449_9BILA</name>
<keyword evidence="1" id="KW-1133">Transmembrane helix</keyword>
<proteinExistence type="predicted"/>
<evidence type="ECO:0000313" key="2">
    <source>
        <dbReference type="Proteomes" id="UP000887578"/>
    </source>
</evidence>
<reference evidence="3" key="1">
    <citation type="submission" date="2022-11" db="UniProtKB">
        <authorList>
            <consortium name="WormBaseParasite"/>
        </authorList>
    </citation>
    <scope>IDENTIFICATION</scope>
</reference>
<feature type="transmembrane region" description="Helical" evidence="1">
    <location>
        <begin position="65"/>
        <end position="85"/>
    </location>
</feature>
<accession>A0A914R449</accession>
<evidence type="ECO:0000256" key="1">
    <source>
        <dbReference type="SAM" id="Phobius"/>
    </source>
</evidence>
<keyword evidence="1" id="KW-0812">Transmembrane</keyword>
<feature type="transmembrane region" description="Helical" evidence="1">
    <location>
        <begin position="105"/>
        <end position="127"/>
    </location>
</feature>
<protein>
    <submittedName>
        <fullName evidence="3">Uncharacterized protein</fullName>
    </submittedName>
</protein>
<evidence type="ECO:0000313" key="3">
    <source>
        <dbReference type="WBParaSite" id="PDA_v2.g9373.t1"/>
    </source>
</evidence>
<feature type="transmembrane region" description="Helical" evidence="1">
    <location>
        <begin position="39"/>
        <end position="58"/>
    </location>
</feature>
<keyword evidence="2" id="KW-1185">Reference proteome</keyword>
<dbReference type="WBParaSite" id="PDA_v2.g9373.t1">
    <property type="protein sequence ID" value="PDA_v2.g9373.t1"/>
    <property type="gene ID" value="PDA_v2.g9373"/>
</dbReference>
<dbReference type="Proteomes" id="UP000887578">
    <property type="component" value="Unplaced"/>
</dbReference>
<dbReference type="AlphaFoldDB" id="A0A914R449"/>
<keyword evidence="1" id="KW-0472">Membrane</keyword>
<organism evidence="2 3">
    <name type="scientific">Panagrolaimus davidi</name>
    <dbReference type="NCBI Taxonomy" id="227884"/>
    <lineage>
        <taxon>Eukaryota</taxon>
        <taxon>Metazoa</taxon>
        <taxon>Ecdysozoa</taxon>
        <taxon>Nematoda</taxon>
        <taxon>Chromadorea</taxon>
        <taxon>Rhabditida</taxon>
        <taxon>Tylenchina</taxon>
        <taxon>Panagrolaimomorpha</taxon>
        <taxon>Panagrolaimoidea</taxon>
        <taxon>Panagrolaimidae</taxon>
        <taxon>Panagrolaimus</taxon>
    </lineage>
</organism>
<sequence length="177" mass="20244">MSIKLICILELAIVSILILQAPDLLHRTTNNHFYVTDGSFVFFSVPLFLLEMFTAYVLPHLAWQVFYAFISTIICTSILIFASFGKIMWPSAIVLGSFDSASNNGNNYCFLVILIGVPGVLEVWWLFTVVDFYRQVLINERLNIRLRRESQEALRNIFANGLLNFHKNKFRKGSSIA</sequence>